<dbReference type="AlphaFoldDB" id="A0A6A4JD06"/>
<protein>
    <submittedName>
        <fullName evidence="2">Uncharacterized protein</fullName>
    </submittedName>
</protein>
<keyword evidence="3" id="KW-1185">Reference proteome</keyword>
<organism evidence="2 3">
    <name type="scientific">Apolygus lucorum</name>
    <name type="common">Small green plant bug</name>
    <name type="synonym">Lygocoris lucorum</name>
    <dbReference type="NCBI Taxonomy" id="248454"/>
    <lineage>
        <taxon>Eukaryota</taxon>
        <taxon>Metazoa</taxon>
        <taxon>Ecdysozoa</taxon>
        <taxon>Arthropoda</taxon>
        <taxon>Hexapoda</taxon>
        <taxon>Insecta</taxon>
        <taxon>Pterygota</taxon>
        <taxon>Neoptera</taxon>
        <taxon>Paraneoptera</taxon>
        <taxon>Hemiptera</taxon>
        <taxon>Heteroptera</taxon>
        <taxon>Panheteroptera</taxon>
        <taxon>Cimicomorpha</taxon>
        <taxon>Miridae</taxon>
        <taxon>Mirini</taxon>
        <taxon>Apolygus</taxon>
    </lineage>
</organism>
<dbReference type="EMBL" id="WIXP02000010">
    <property type="protein sequence ID" value="KAF6203693.1"/>
    <property type="molecule type" value="Genomic_DNA"/>
</dbReference>
<feature type="compositionally biased region" description="Polar residues" evidence="1">
    <location>
        <begin position="34"/>
        <end position="49"/>
    </location>
</feature>
<feature type="region of interest" description="Disordered" evidence="1">
    <location>
        <begin position="27"/>
        <end position="97"/>
    </location>
</feature>
<name>A0A6A4JD06_APOLU</name>
<sequence length="122" mass="12903">MAVSLRDHEDCCFNRASSPVHVAIGAGRNRVTNEDQQSTHSSTYTTEGTQVPGCGLSLYGGDGVRKEDEVGPHGGSQELVGEAQTIGRSPLGGASGRTHCGPVLPSYHDPSSRTHLLHLIHF</sequence>
<dbReference type="Proteomes" id="UP000466442">
    <property type="component" value="Unassembled WGS sequence"/>
</dbReference>
<evidence type="ECO:0000313" key="2">
    <source>
        <dbReference type="EMBL" id="KAF6203693.1"/>
    </source>
</evidence>
<evidence type="ECO:0000313" key="3">
    <source>
        <dbReference type="Proteomes" id="UP000466442"/>
    </source>
</evidence>
<accession>A0A6A4JD06</accession>
<reference evidence="2" key="1">
    <citation type="journal article" date="2021" name="Mol. Ecol. Resour.">
        <title>Apolygus lucorum genome provides insights into omnivorousness and mesophyll feeding.</title>
        <authorList>
            <person name="Liu Y."/>
            <person name="Liu H."/>
            <person name="Wang H."/>
            <person name="Huang T."/>
            <person name="Liu B."/>
            <person name="Yang B."/>
            <person name="Yin L."/>
            <person name="Li B."/>
            <person name="Zhang Y."/>
            <person name="Zhang S."/>
            <person name="Jiang F."/>
            <person name="Zhang X."/>
            <person name="Ren Y."/>
            <person name="Wang B."/>
            <person name="Wang S."/>
            <person name="Lu Y."/>
            <person name="Wu K."/>
            <person name="Fan W."/>
            <person name="Wang G."/>
        </authorList>
    </citation>
    <scope>NUCLEOTIDE SEQUENCE</scope>
    <source>
        <strain evidence="2">12Hb</strain>
    </source>
</reference>
<gene>
    <name evidence="2" type="ORF">GE061_002026</name>
</gene>
<comment type="caution">
    <text evidence="2">The sequence shown here is derived from an EMBL/GenBank/DDBJ whole genome shotgun (WGS) entry which is preliminary data.</text>
</comment>
<proteinExistence type="predicted"/>
<evidence type="ECO:0000256" key="1">
    <source>
        <dbReference type="SAM" id="MobiDB-lite"/>
    </source>
</evidence>